<evidence type="ECO:0000256" key="1">
    <source>
        <dbReference type="ARBA" id="ARBA00004651"/>
    </source>
</evidence>
<comment type="similarity">
    <text evidence="6">Belongs to the ABC-4 integral membrane protein family.</text>
</comment>
<dbReference type="InterPro" id="IPR003838">
    <property type="entry name" value="ABC3_permease_C"/>
</dbReference>
<evidence type="ECO:0000256" key="2">
    <source>
        <dbReference type="ARBA" id="ARBA00022475"/>
    </source>
</evidence>
<reference evidence="10 11" key="1">
    <citation type="submission" date="2020-10" db="EMBL/GenBank/DDBJ databases">
        <title>Complete genome sequence of Paludibaculum fermentans P105T, a facultatively anaerobic acidobacterium capable of dissimilatory Fe(III) reduction.</title>
        <authorList>
            <person name="Dedysh S.N."/>
            <person name="Beletsky A.V."/>
            <person name="Kulichevskaya I.S."/>
            <person name="Mardanov A.V."/>
            <person name="Ravin N.V."/>
        </authorList>
    </citation>
    <scope>NUCLEOTIDE SEQUENCE [LARGE SCALE GENOMIC DNA]</scope>
    <source>
        <strain evidence="10 11">P105</strain>
    </source>
</reference>
<evidence type="ECO:0000256" key="4">
    <source>
        <dbReference type="ARBA" id="ARBA00022989"/>
    </source>
</evidence>
<evidence type="ECO:0000256" key="5">
    <source>
        <dbReference type="ARBA" id="ARBA00023136"/>
    </source>
</evidence>
<evidence type="ECO:0000256" key="7">
    <source>
        <dbReference type="SAM" id="Phobius"/>
    </source>
</evidence>
<evidence type="ECO:0000256" key="6">
    <source>
        <dbReference type="ARBA" id="ARBA00038076"/>
    </source>
</evidence>
<feature type="domain" description="ABC3 transporter permease C-terminal" evidence="8">
    <location>
        <begin position="376"/>
        <end position="495"/>
    </location>
</feature>
<evidence type="ECO:0000259" key="9">
    <source>
        <dbReference type="Pfam" id="PF12704"/>
    </source>
</evidence>
<feature type="transmembrane region" description="Helical" evidence="7">
    <location>
        <begin position="511"/>
        <end position="537"/>
    </location>
</feature>
<protein>
    <submittedName>
        <fullName evidence="10">ABC transporter permease</fullName>
    </submittedName>
</protein>
<keyword evidence="2" id="KW-1003">Cell membrane</keyword>
<evidence type="ECO:0000313" key="10">
    <source>
        <dbReference type="EMBL" id="QOY86736.1"/>
    </source>
</evidence>
<dbReference type="GO" id="GO:0022857">
    <property type="term" value="F:transmembrane transporter activity"/>
    <property type="evidence" value="ECO:0007669"/>
    <property type="project" value="TreeGrafter"/>
</dbReference>
<feature type="transmembrane region" description="Helical" evidence="7">
    <location>
        <begin position="370"/>
        <end position="394"/>
    </location>
</feature>
<gene>
    <name evidence="10" type="ORF">IRI77_28710</name>
</gene>
<dbReference type="InterPro" id="IPR047928">
    <property type="entry name" value="Perm_prefix_1"/>
</dbReference>
<dbReference type="EMBL" id="CP063849">
    <property type="protein sequence ID" value="QOY86736.1"/>
    <property type="molecule type" value="Genomic_DNA"/>
</dbReference>
<keyword evidence="3 7" id="KW-0812">Transmembrane</keyword>
<feature type="transmembrane region" description="Helical" evidence="7">
    <location>
        <begin position="91"/>
        <end position="114"/>
    </location>
</feature>
<dbReference type="NCBIfam" id="TIGR03434">
    <property type="entry name" value="ADOP"/>
    <property type="match status" value="1"/>
</dbReference>
<feature type="transmembrane region" description="Helical" evidence="7">
    <location>
        <begin position="467"/>
        <end position="490"/>
    </location>
</feature>
<dbReference type="RefSeq" id="WP_194448405.1">
    <property type="nucleotide sequence ID" value="NZ_CP063849.1"/>
</dbReference>
<dbReference type="Pfam" id="PF12704">
    <property type="entry name" value="MacB_PCD"/>
    <property type="match status" value="1"/>
</dbReference>
<feature type="transmembrane region" description="Helical" evidence="7">
    <location>
        <begin position="826"/>
        <end position="848"/>
    </location>
</feature>
<comment type="subcellular location">
    <subcellularLocation>
        <location evidence="1">Cell membrane</location>
        <topology evidence="1">Multi-pass membrane protein</topology>
    </subcellularLocation>
</comment>
<feature type="transmembrane region" description="Helical" evidence="7">
    <location>
        <begin position="860"/>
        <end position="880"/>
    </location>
</feature>
<feature type="transmembrane region" description="Helical" evidence="7">
    <location>
        <begin position="770"/>
        <end position="794"/>
    </location>
</feature>
<dbReference type="Pfam" id="PF02687">
    <property type="entry name" value="FtsX"/>
    <property type="match status" value="2"/>
</dbReference>
<dbReference type="PANTHER" id="PTHR30572:SF4">
    <property type="entry name" value="ABC TRANSPORTER PERMEASE YTRF"/>
    <property type="match status" value="1"/>
</dbReference>
<dbReference type="AlphaFoldDB" id="A0A7S7SJS4"/>
<keyword evidence="5 7" id="KW-0472">Membrane</keyword>
<dbReference type="InterPro" id="IPR050250">
    <property type="entry name" value="Macrolide_Exporter_MacB"/>
</dbReference>
<keyword evidence="11" id="KW-1185">Reference proteome</keyword>
<dbReference type="GO" id="GO:0005886">
    <property type="term" value="C:plasma membrane"/>
    <property type="evidence" value="ECO:0007669"/>
    <property type="project" value="UniProtKB-SubCell"/>
</dbReference>
<accession>A0A7S7SJS4</accession>
<evidence type="ECO:0000256" key="3">
    <source>
        <dbReference type="ARBA" id="ARBA00022692"/>
    </source>
</evidence>
<dbReference type="InterPro" id="IPR017800">
    <property type="entry name" value="ADOP"/>
</dbReference>
<sequence length="897" mass="97940">MSWLTRFRNALRPEPLETELEDEFQEHLEQRAKRLETKGLSPEEARREAALRFGNSTLIRERSRDIRLWLGLETGLQDLRYGWRALRRNPVFAITAILSLSLAIGANTAIYSVVDAAILRKLPVPDPDSLIYLATPPIQQPGSETSDENTSFNYPVFNSFREAAGDSARLAGVGFPGRAEISDSAPGAPIEKVTRAYVSGEFFQVFGVTPALGRLFTAAEDKVPGGHPVMVLSYDFWQRRFHGDPGVINRTLLHDKTLYTIVGVAREGFFGNEPSRFVDIWVPTMMYQKEAFTNDRWQWMRITGRLGPGTTREQLAARFQPVLSQSNENRLKRMTTVPDVVRKQILEMKIFVQSGARGVSTFRRTFARPLWVVLCVAAAILLIACANVASLLLARASARAAEMAMRISLGAARLRLVRQLLTESLMLAGLAGVAGWLIARLAAPAVVAMLATPGDPYRFALEMDSRVLLFCALISALATLLFGMLPAWQASGTQPMQVLRGAASHGGRLRLGRLFVSVQVAFAFCLVMAGACFLFSLRNLRAVDAGFDPHQLALFSISNEVPAQEKAPKSNLMIQMRDRMAALSGVQAAAVAPWVVLEGSTWTDQIFLPGKSPSDREEIFYPVSSGYINTMRMRMLAGRDFTPREANNDPVVATVVNMAFVRRYFNSEDPEAALDKSFQRSSQPSMVTHRIVGVVSDSHYSSLRKAPVPIVYMPAEGSSYYTLHVRSNLDLPSLTRLVEREAAAVGSGTRLREVTTLDTLVGNTLLRERLLAVIGGTFALLGLVLAAIGLFGLLNYSVARRTREIGIRSALGAQRGEIVMLVGKDLAGMVGGGLLTGLVASLGLMTLVRSLLFGIRTVDPLVIGSATAVFSLVALMAGAFPAGRAAAVDPVVALRGE</sequence>
<evidence type="ECO:0000259" key="8">
    <source>
        <dbReference type="Pfam" id="PF02687"/>
    </source>
</evidence>
<feature type="domain" description="ABC3 transporter permease C-terminal" evidence="8">
    <location>
        <begin position="777"/>
        <end position="887"/>
    </location>
</feature>
<evidence type="ECO:0000313" key="11">
    <source>
        <dbReference type="Proteomes" id="UP000593892"/>
    </source>
</evidence>
<keyword evidence="4 7" id="KW-1133">Transmembrane helix</keyword>
<name>A0A7S7SJS4_PALFE</name>
<dbReference type="InterPro" id="IPR025857">
    <property type="entry name" value="MacB_PCD"/>
</dbReference>
<dbReference type="PANTHER" id="PTHR30572">
    <property type="entry name" value="MEMBRANE COMPONENT OF TRANSPORTER-RELATED"/>
    <property type="match status" value="1"/>
</dbReference>
<dbReference type="Proteomes" id="UP000593892">
    <property type="component" value="Chromosome"/>
</dbReference>
<dbReference type="KEGG" id="pfer:IRI77_28710"/>
<feature type="domain" description="MacB-like periplasmic core" evidence="9">
    <location>
        <begin position="95"/>
        <end position="320"/>
    </location>
</feature>
<dbReference type="NCBIfam" id="NF038403">
    <property type="entry name" value="perm_prefix_1"/>
    <property type="match status" value="1"/>
</dbReference>
<proteinExistence type="inferred from homology"/>
<organism evidence="10 11">
    <name type="scientific">Paludibaculum fermentans</name>
    <dbReference type="NCBI Taxonomy" id="1473598"/>
    <lineage>
        <taxon>Bacteria</taxon>
        <taxon>Pseudomonadati</taxon>
        <taxon>Acidobacteriota</taxon>
        <taxon>Terriglobia</taxon>
        <taxon>Bryobacterales</taxon>
        <taxon>Bryobacteraceae</taxon>
        <taxon>Paludibaculum</taxon>
    </lineage>
</organism>